<comment type="caution">
    <text evidence="2">The sequence shown here is derived from an EMBL/GenBank/DDBJ whole genome shotgun (WGS) entry which is preliminary data.</text>
</comment>
<protein>
    <submittedName>
        <fullName evidence="2">Uncharacterized protein</fullName>
    </submittedName>
</protein>
<proteinExistence type="predicted"/>
<name>A0A233RGX0_9GAMM</name>
<keyword evidence="1" id="KW-0812">Transmembrane</keyword>
<dbReference type="Proteomes" id="UP000242757">
    <property type="component" value="Unassembled WGS sequence"/>
</dbReference>
<reference evidence="2 3" key="1">
    <citation type="submission" date="2017-08" db="EMBL/GenBank/DDBJ databases">
        <title>A Genome Sequence of Oceanimonas doudoroffii ATCC 27123T.</title>
        <authorList>
            <person name="Brennan M.A."/>
            <person name="Maclea K.S."/>
            <person name="Mcclelland W.D."/>
            <person name="Trachtenberg A.M."/>
        </authorList>
    </citation>
    <scope>NUCLEOTIDE SEQUENCE [LARGE SCALE GENOMIC DNA]</scope>
    <source>
        <strain evidence="2 3">ATCC 27123</strain>
    </source>
</reference>
<feature type="transmembrane region" description="Helical" evidence="1">
    <location>
        <begin position="24"/>
        <end position="50"/>
    </location>
</feature>
<dbReference type="EMBL" id="NBIM01000001">
    <property type="protein sequence ID" value="OXY82629.1"/>
    <property type="molecule type" value="Genomic_DNA"/>
</dbReference>
<evidence type="ECO:0000313" key="2">
    <source>
        <dbReference type="EMBL" id="OXY82629.1"/>
    </source>
</evidence>
<organism evidence="2 3">
    <name type="scientific">Oceanimonas doudoroffii</name>
    <dbReference type="NCBI Taxonomy" id="84158"/>
    <lineage>
        <taxon>Bacteria</taxon>
        <taxon>Pseudomonadati</taxon>
        <taxon>Pseudomonadota</taxon>
        <taxon>Gammaproteobacteria</taxon>
        <taxon>Aeromonadales</taxon>
        <taxon>Aeromonadaceae</taxon>
        <taxon>Oceanimonas</taxon>
    </lineage>
</organism>
<dbReference type="AlphaFoldDB" id="A0A233RGX0"/>
<keyword evidence="1" id="KW-0472">Membrane</keyword>
<accession>A0A233RGX0</accession>
<evidence type="ECO:0000313" key="3">
    <source>
        <dbReference type="Proteomes" id="UP000242757"/>
    </source>
</evidence>
<sequence length="151" mass="17074">MTVPSWGACFLGGRIEPPGQLTRFLAFILFSTFPFFYSDCSGALVLINLTHLTRYSSFEHDHGGGVFLLMFPSALLIEVFFEKACDNREIFMDMFADGVAASIFLYIFFGHYSDGKIKGLNEYFGRHMRNIIYPNVLDRRASLPVISGMQS</sequence>
<evidence type="ECO:0000256" key="1">
    <source>
        <dbReference type="SAM" id="Phobius"/>
    </source>
</evidence>
<feature type="transmembrane region" description="Helical" evidence="1">
    <location>
        <begin position="90"/>
        <end position="109"/>
    </location>
</feature>
<dbReference type="RefSeq" id="WP_094199409.1">
    <property type="nucleotide sequence ID" value="NZ_NBIM01000001.1"/>
</dbReference>
<feature type="transmembrane region" description="Helical" evidence="1">
    <location>
        <begin position="62"/>
        <end position="81"/>
    </location>
</feature>
<gene>
    <name evidence="2" type="ORF">B6S08_03675</name>
</gene>
<keyword evidence="1" id="KW-1133">Transmembrane helix</keyword>
<keyword evidence="3" id="KW-1185">Reference proteome</keyword>